<dbReference type="KEGG" id="prf:PeribacterA2_0578"/>
<dbReference type="Proteomes" id="UP000069135">
    <property type="component" value="Chromosome"/>
</dbReference>
<reference evidence="3" key="1">
    <citation type="submission" date="2015-10" db="EMBL/GenBank/DDBJ databases">
        <title>Analysis of five complete genome sequences for members of the class Peribacteria in the recently recognized Peregrinibacteria bacterial phylum.</title>
        <authorList>
            <person name="Anantharaman K."/>
            <person name="Brown C.T."/>
            <person name="Burstein D."/>
            <person name="Castelle C.J."/>
            <person name="Probst A.J."/>
            <person name="Thomas B.C."/>
            <person name="Williams K.H."/>
            <person name="Banfield J.F."/>
        </authorList>
    </citation>
    <scope>NUCLEOTIDE SEQUENCE [LARGE SCALE GENOMIC DNA]</scope>
</reference>
<dbReference type="EMBL" id="CP013065">
    <property type="protein sequence ID" value="ALM13262.1"/>
    <property type="molecule type" value="Genomic_DNA"/>
</dbReference>
<accession>A0A0S1SJI0</accession>
<accession>A0A0S1SMK7</accession>
<dbReference type="SUPFAM" id="SSF55909">
    <property type="entry name" value="Pentein"/>
    <property type="match status" value="1"/>
</dbReference>
<dbReference type="AlphaFoldDB" id="A0A0S1SPC8"/>
<evidence type="ECO:0000256" key="1">
    <source>
        <dbReference type="SAM" id="MobiDB-lite"/>
    </source>
</evidence>
<feature type="region of interest" description="Disordered" evidence="1">
    <location>
        <begin position="1"/>
        <end position="22"/>
    </location>
</feature>
<evidence type="ECO:0000313" key="2">
    <source>
        <dbReference type="EMBL" id="ALM13262.1"/>
    </source>
</evidence>
<dbReference type="STRING" id="1735162.PeribacterB2_0577"/>
<evidence type="ECO:0000313" key="3">
    <source>
        <dbReference type="Proteomes" id="UP000069135"/>
    </source>
</evidence>
<name>A0A0S1SPC8_9BACT</name>
<feature type="compositionally biased region" description="Basic and acidic residues" evidence="1">
    <location>
        <begin position="13"/>
        <end position="22"/>
    </location>
</feature>
<organism evidence="2 3">
    <name type="scientific">Candidatus Peribacter riflensis</name>
    <dbReference type="NCBI Taxonomy" id="1735162"/>
    <lineage>
        <taxon>Bacteria</taxon>
        <taxon>Candidatus Peregrinibacteriota</taxon>
        <taxon>Candidatus Peribacteria</taxon>
        <taxon>Candidatus Peribacterales</taxon>
        <taxon>Candidatus Peribacteraceae</taxon>
        <taxon>Candidatus Peribacter</taxon>
    </lineage>
</organism>
<protein>
    <submittedName>
        <fullName evidence="2">Uncharacterized protein</fullName>
    </submittedName>
</protein>
<dbReference type="Gene3D" id="3.75.10.10">
    <property type="entry name" value="L-arginine/glycine Amidinotransferase, Chain A"/>
    <property type="match status" value="1"/>
</dbReference>
<gene>
    <name evidence="2" type="ORF">PeribacterD1_0578</name>
</gene>
<proteinExistence type="predicted"/>
<reference evidence="2 3" key="2">
    <citation type="journal article" date="2016" name="PeerJ">
        <title>Analysis of five complete genome sequences for members of the class Peribacteria in the recently recognized Peregrinibacteria bacterial phylum.</title>
        <authorList>
            <person name="Anantharaman K."/>
            <person name="Brown C.T."/>
            <person name="Burstein D."/>
            <person name="Castelle C.J."/>
            <person name="Probst A.J."/>
            <person name="Thomas B.C."/>
            <person name="Williams K.H."/>
            <person name="Banfield J.F."/>
        </authorList>
    </citation>
    <scope>NUCLEOTIDE SEQUENCE [LARGE SCALE GENOMIC DNA]</scope>
    <source>
        <strain evidence="2">RIFOXYD1_FULL_PER-ii_59_16</strain>
    </source>
</reference>
<accession>A0A0S1SP59</accession>
<sequence length="508" mass="58092">MASTEEIGNSPKGENKETMTENTKDRLLVLRKKIEEGAVQRWEAVFENQKVPALHLSPQEIQAWSRVYMSNMQVSGRLWSVEDNAIGKIEEMTLINVRGKNATLLSAEVLSIARTFADRKLVILCKQPEMGIQAFEEKAMQELLQQGLQDTKNVHFRYAEHYRDHWARDNFLRVYDYRYGKNVFVHSTQNERGAFAKELAEQDAEQRSIHEEIPFYFEGGDLRSVGPYLFIGKESLEKAGHALRGNKVDVHPKLVPMNMNPGEEDFYAQKRTETSSEDREAQEKILQSLGELFGRKVVTVGEGDKYEQALFHIDMFITFLPNADQKPTVVVGDIGQTMSILDQLSEKEWNQTHQTMLGSQVLLGTGKQHTIIDLSRNKEDVVREMKTESSTRLLRRGLDAAADWFANQGFSVVRTPTVISQKHSRYRAYNNAIVEAYVDKDGNLKRKIYIPSFGISPLEHVLVQKYNTLGYEVIPVPNLSSSAENRGSLNCLTSEKRFQFDKEYREGQ</sequence>
<accession>A0A0S1SRS2</accession>
<accession>A0A0S1SPC8</accession>